<comment type="similarity">
    <text evidence="2">Belongs to the outer membrane factor (OMF) (TC 1.B.17) family.</text>
</comment>
<dbReference type="AlphaFoldDB" id="G7V7K8"/>
<dbReference type="InterPro" id="IPR003423">
    <property type="entry name" value="OMP_efflux"/>
</dbReference>
<feature type="coiled-coil region" evidence="8">
    <location>
        <begin position="362"/>
        <end position="403"/>
    </location>
</feature>
<evidence type="ECO:0000256" key="6">
    <source>
        <dbReference type="ARBA" id="ARBA00023136"/>
    </source>
</evidence>
<evidence type="ECO:0000256" key="8">
    <source>
        <dbReference type="SAM" id="Coils"/>
    </source>
</evidence>
<dbReference type="Proteomes" id="UP000005868">
    <property type="component" value="Chromosome"/>
</dbReference>
<evidence type="ECO:0000256" key="7">
    <source>
        <dbReference type="ARBA" id="ARBA00023237"/>
    </source>
</evidence>
<dbReference type="GO" id="GO:0015288">
    <property type="term" value="F:porin activity"/>
    <property type="evidence" value="ECO:0007669"/>
    <property type="project" value="TreeGrafter"/>
</dbReference>
<dbReference type="SUPFAM" id="SSF56954">
    <property type="entry name" value="Outer membrane efflux proteins (OEP)"/>
    <property type="match status" value="1"/>
</dbReference>
<keyword evidence="10" id="KW-1185">Reference proteome</keyword>
<dbReference type="Pfam" id="PF02321">
    <property type="entry name" value="OEP"/>
    <property type="match status" value="2"/>
</dbReference>
<dbReference type="PIRSF" id="PIRSF001892">
    <property type="entry name" value="CyaE"/>
    <property type="match status" value="1"/>
</dbReference>
<keyword evidence="8" id="KW-0175">Coiled coil</keyword>
<dbReference type="EMBL" id="CP003096">
    <property type="protein sequence ID" value="AER66170.1"/>
    <property type="molecule type" value="Genomic_DNA"/>
</dbReference>
<sequence length="456" mass="50499">MNVRSKFFVGLLSLFLFLSAVFVCDARKVEASKLPELTISEVLKITNEANPVIAAASRRIDQATARVLKALSSKYPQIDVSMVYQETEKEPLYPVYDALTGSKMPYYAQAGFRRTWKAALSMNYLLYSGGAVENNIEAQKLARKVAEAEFERTKQQVINEAKRAYYSLLSANDRCLVAQEALDLTKEHLRQVQAFYKHGVVPKNEVLRVQVAVSQAELDLIQAKSALDVAWLVLERVTGTPMRDKYSLPSVKTGLAVLSGYDIPGAPQDLAMKLRPEIRALENARASALHIAAAAAGKKRPQVMLTGEAYKVGDEFFPDDMDDWRVSLAAVWTLYDGEKTSAEVKEALASAEEVLYNLEDLKRAIILEVNAAMKKLEAAQKRIEVAKSQVEKAEEDYRMALKRYAAQVGTNIDVLDARVALVNAKNNYSDAVYETQIAKADLDFAIGISGLQSNGN</sequence>
<evidence type="ECO:0000313" key="9">
    <source>
        <dbReference type="EMBL" id="AER66170.1"/>
    </source>
</evidence>
<evidence type="ECO:0000256" key="4">
    <source>
        <dbReference type="ARBA" id="ARBA00022452"/>
    </source>
</evidence>
<keyword evidence="4" id="KW-1134">Transmembrane beta strand</keyword>
<dbReference type="PANTHER" id="PTHR30026">
    <property type="entry name" value="OUTER MEMBRANE PROTEIN TOLC"/>
    <property type="match status" value="1"/>
</dbReference>
<dbReference type="PANTHER" id="PTHR30026:SF20">
    <property type="entry name" value="OUTER MEMBRANE PROTEIN TOLC"/>
    <property type="match status" value="1"/>
</dbReference>
<dbReference type="KEGG" id="tli:Tlie_0435"/>
<dbReference type="Gene3D" id="1.20.1600.10">
    <property type="entry name" value="Outer membrane efflux proteins (OEP)"/>
    <property type="match status" value="1"/>
</dbReference>
<protein>
    <submittedName>
        <fullName evidence="9">Outer membrane efflux protein</fullName>
    </submittedName>
</protein>
<gene>
    <name evidence="9" type="ordered locus">Tlie_0435</name>
</gene>
<evidence type="ECO:0000256" key="1">
    <source>
        <dbReference type="ARBA" id="ARBA00004442"/>
    </source>
</evidence>
<dbReference type="InterPro" id="IPR028351">
    <property type="entry name" value="CyaE"/>
</dbReference>
<dbReference type="STRING" id="580340.Tlie_0435"/>
<comment type="subcellular location">
    <subcellularLocation>
        <location evidence="1">Cell outer membrane</location>
    </subcellularLocation>
</comment>
<keyword evidence="3" id="KW-0813">Transport</keyword>
<dbReference type="eggNOG" id="COG1538">
    <property type="taxonomic scope" value="Bacteria"/>
</dbReference>
<name>G7V7K8_THELD</name>
<dbReference type="GO" id="GO:1990281">
    <property type="term" value="C:efflux pump complex"/>
    <property type="evidence" value="ECO:0007669"/>
    <property type="project" value="TreeGrafter"/>
</dbReference>
<evidence type="ECO:0000256" key="2">
    <source>
        <dbReference type="ARBA" id="ARBA00007613"/>
    </source>
</evidence>
<evidence type="ECO:0000256" key="3">
    <source>
        <dbReference type="ARBA" id="ARBA00022448"/>
    </source>
</evidence>
<dbReference type="InterPro" id="IPR051906">
    <property type="entry name" value="TolC-like"/>
</dbReference>
<dbReference type="HOGENOM" id="CLU_012817_10_6_0"/>
<reference evidence="9 10" key="2">
    <citation type="journal article" date="2012" name="Stand. Genomic Sci.">
        <title>Genome sequence of the moderately thermophilic, amino-acid-degrading and sulfur-reducing bacterium Thermovirga lienii type strain (Cas60314(T)).</title>
        <authorList>
            <person name="Goker M."/>
            <person name="Saunders E."/>
            <person name="Lapidus A."/>
            <person name="Nolan M."/>
            <person name="Lucas S."/>
            <person name="Hammon N."/>
            <person name="Deshpande S."/>
            <person name="Cheng J.F."/>
            <person name="Han C."/>
            <person name="Tapia R."/>
            <person name="Goodwin L.A."/>
            <person name="Pitluck S."/>
            <person name="Liolios K."/>
            <person name="Mavromatis K."/>
            <person name="Pagani I."/>
            <person name="Ivanova N."/>
            <person name="Mikhailova N."/>
            <person name="Pati A."/>
            <person name="Chen A."/>
            <person name="Palaniappan K."/>
            <person name="Land M."/>
            <person name="Chang Y.J."/>
            <person name="Jeffries C.D."/>
            <person name="Brambilla E.M."/>
            <person name="Rohde M."/>
            <person name="Spring S."/>
            <person name="Detter J.C."/>
            <person name="Woyke T."/>
            <person name="Bristow J."/>
            <person name="Eisen J.A."/>
            <person name="Markowitz V."/>
            <person name="Hugenholtz P."/>
            <person name="Kyrpides N.C."/>
            <person name="Klenk H.P."/>
        </authorList>
    </citation>
    <scope>NUCLEOTIDE SEQUENCE [LARGE SCALE GENOMIC DNA]</scope>
    <source>
        <strain evidence="10">ATCC BAA-1197 / DSM 17291 / Cas60314</strain>
    </source>
</reference>
<evidence type="ECO:0000313" key="10">
    <source>
        <dbReference type="Proteomes" id="UP000005868"/>
    </source>
</evidence>
<dbReference type="GO" id="GO:0015562">
    <property type="term" value="F:efflux transmembrane transporter activity"/>
    <property type="evidence" value="ECO:0007669"/>
    <property type="project" value="InterPro"/>
</dbReference>
<proteinExistence type="inferred from homology"/>
<keyword evidence="6" id="KW-0472">Membrane</keyword>
<reference evidence="10" key="1">
    <citation type="submission" date="2011-10" db="EMBL/GenBank/DDBJ databases">
        <title>The complete genome of chromosome of Thermovirga lienii DSM 17291.</title>
        <authorList>
            <consortium name="US DOE Joint Genome Institute (JGI-PGF)"/>
            <person name="Lucas S."/>
            <person name="Copeland A."/>
            <person name="Lapidus A."/>
            <person name="Glavina del Rio T."/>
            <person name="Dalin E."/>
            <person name="Tice H."/>
            <person name="Bruce D."/>
            <person name="Goodwin L."/>
            <person name="Pitluck S."/>
            <person name="Peters L."/>
            <person name="Mikhailova N."/>
            <person name="Saunders E."/>
            <person name="Kyrpides N."/>
            <person name="Mavromatis K."/>
            <person name="Ivanova N."/>
            <person name="Last F.I."/>
            <person name="Brettin T."/>
            <person name="Detter J.C."/>
            <person name="Han C."/>
            <person name="Larimer F."/>
            <person name="Land M."/>
            <person name="Hauser L."/>
            <person name="Markowitz V."/>
            <person name="Cheng J.-F."/>
            <person name="Hugenholtz P."/>
            <person name="Woyke T."/>
            <person name="Wu D."/>
            <person name="Spring S."/>
            <person name="Schroeder M."/>
            <person name="Brambilla E.-M."/>
            <person name="Klenk H.-P."/>
            <person name="Eisen J.A."/>
        </authorList>
    </citation>
    <scope>NUCLEOTIDE SEQUENCE [LARGE SCALE GENOMIC DNA]</scope>
    <source>
        <strain evidence="10">ATCC BAA-1197 / DSM 17291 / Cas60314</strain>
    </source>
</reference>
<evidence type="ECO:0000256" key="5">
    <source>
        <dbReference type="ARBA" id="ARBA00022692"/>
    </source>
</evidence>
<keyword evidence="7" id="KW-0998">Cell outer membrane</keyword>
<dbReference type="GO" id="GO:0009279">
    <property type="term" value="C:cell outer membrane"/>
    <property type="evidence" value="ECO:0007669"/>
    <property type="project" value="UniProtKB-SubCell"/>
</dbReference>
<accession>G7V7K8</accession>
<keyword evidence="5" id="KW-0812">Transmembrane</keyword>
<organism evidence="9 10">
    <name type="scientific">Thermovirga lienii (strain ATCC BAA-1197 / DSM 17291 / Cas60314)</name>
    <dbReference type="NCBI Taxonomy" id="580340"/>
    <lineage>
        <taxon>Bacteria</taxon>
        <taxon>Thermotogati</taxon>
        <taxon>Synergistota</taxon>
        <taxon>Synergistia</taxon>
        <taxon>Synergistales</taxon>
        <taxon>Thermovirgaceae</taxon>
        <taxon>Thermovirga</taxon>
    </lineage>
</organism>